<dbReference type="PIRSF" id="PIRSF005211">
    <property type="entry name" value="Ab_hydro_YheT"/>
    <property type="match status" value="1"/>
</dbReference>
<evidence type="ECO:0000256" key="2">
    <source>
        <dbReference type="PIRSR" id="PIRSR005211-1"/>
    </source>
</evidence>
<dbReference type="AlphaFoldDB" id="A2D7I4"/>
<dbReference type="OMA" id="SIECFIP"/>
<keyword evidence="5" id="KW-1185">Reference proteome</keyword>
<dbReference type="InterPro" id="IPR050960">
    <property type="entry name" value="AB_hydrolase_4_sf"/>
</dbReference>
<dbReference type="InterPro" id="IPR000073">
    <property type="entry name" value="AB_hydrolase_1"/>
</dbReference>
<dbReference type="PANTHER" id="PTHR10794:SF63">
    <property type="entry name" value="ALPHA_BETA HYDROLASE 1, ISOFORM A"/>
    <property type="match status" value="1"/>
</dbReference>
<sequence length="336" mass="38260">MKGELSPIMQQMKTIQRYYRPTPWLVNNYQHTLYGMRDRPRPNDECVREPFKFSDGGSTFLDWFNPKTIADKMPIVVICHTYCGGTREPCVSNLLSIVANHGWRAVVANARGCSGAKFTGSAKFYNNYDITDLQEIIEHIRPQASHIFLIGYSYGSCLTAQYSARDGRVDGVILVSNPCDMDLCNKCLNGYIMKKYFLSFIMSKLHHLISKNQFVPEDLRAKAQKTNSIGEFDDVFTVSSLGLKNRKELYDLTNLKGLVPKMKAPTLFIVADDDPFTRPYMFPVKEINESQNMAIVHTKEGGHVSFLTGWDAKESFIDPIIIEYFSLIEKKKNEGN</sequence>
<organism evidence="4 5">
    <name type="scientific">Trichomonas vaginalis (strain ATCC PRA-98 / G3)</name>
    <dbReference type="NCBI Taxonomy" id="412133"/>
    <lineage>
        <taxon>Eukaryota</taxon>
        <taxon>Metamonada</taxon>
        <taxon>Parabasalia</taxon>
        <taxon>Trichomonadida</taxon>
        <taxon>Trichomonadidae</taxon>
        <taxon>Trichomonas</taxon>
    </lineage>
</organism>
<dbReference type="InterPro" id="IPR029058">
    <property type="entry name" value="AB_hydrolase_fold"/>
</dbReference>
<evidence type="ECO:0000256" key="1">
    <source>
        <dbReference type="ARBA" id="ARBA00010884"/>
    </source>
</evidence>
<name>A2D7I4_TRIV3</name>
<reference evidence="4" key="1">
    <citation type="submission" date="2006-10" db="EMBL/GenBank/DDBJ databases">
        <authorList>
            <person name="Amadeo P."/>
            <person name="Zhao Q."/>
            <person name="Wortman J."/>
            <person name="Fraser-Liggett C."/>
            <person name="Carlton J."/>
        </authorList>
    </citation>
    <scope>NUCLEOTIDE SEQUENCE</scope>
    <source>
        <strain evidence="4">G3</strain>
    </source>
</reference>
<evidence type="ECO:0000313" key="4">
    <source>
        <dbReference type="EMBL" id="EAY23701.1"/>
    </source>
</evidence>
<feature type="active site" description="Charge relay system" evidence="2">
    <location>
        <position position="153"/>
    </location>
</feature>
<dbReference type="VEuPathDB" id="TrichDB:TVAG_120390"/>
<dbReference type="RefSeq" id="XP_001276949.1">
    <property type="nucleotide sequence ID" value="XM_001276948.1"/>
</dbReference>
<dbReference type="Gene3D" id="3.40.50.1820">
    <property type="entry name" value="alpha/beta hydrolase"/>
    <property type="match status" value="1"/>
</dbReference>
<feature type="active site" description="Charge relay system" evidence="2">
    <location>
        <position position="303"/>
    </location>
</feature>
<dbReference type="VEuPathDB" id="TrichDB:TVAGG3_0993420"/>
<dbReference type="OrthoDB" id="247542at2759"/>
<dbReference type="SUPFAM" id="SSF53474">
    <property type="entry name" value="alpha/beta-Hydrolases"/>
    <property type="match status" value="1"/>
</dbReference>
<dbReference type="ESTHER" id="triva-a2d7i4">
    <property type="family name" value="abh_upf0017"/>
</dbReference>
<feature type="domain" description="AB hydrolase-1" evidence="3">
    <location>
        <begin position="74"/>
        <end position="281"/>
    </location>
</feature>
<evidence type="ECO:0000313" key="5">
    <source>
        <dbReference type="Proteomes" id="UP000001542"/>
    </source>
</evidence>
<dbReference type="PANTHER" id="PTHR10794">
    <property type="entry name" value="ABHYDROLASE DOMAIN-CONTAINING PROTEIN"/>
    <property type="match status" value="1"/>
</dbReference>
<comment type="similarity">
    <text evidence="1">Belongs to the AB hydrolase superfamily. AB hydrolase 4 family.</text>
</comment>
<dbReference type="Pfam" id="PF00561">
    <property type="entry name" value="Abhydrolase_1"/>
    <property type="match status" value="1"/>
</dbReference>
<gene>
    <name evidence="4" type="ORF">TVAG_120390</name>
</gene>
<evidence type="ECO:0000259" key="3">
    <source>
        <dbReference type="Pfam" id="PF00561"/>
    </source>
</evidence>
<reference evidence="4" key="2">
    <citation type="journal article" date="2007" name="Science">
        <title>Draft genome sequence of the sexually transmitted pathogen Trichomonas vaginalis.</title>
        <authorList>
            <person name="Carlton J.M."/>
            <person name="Hirt R.P."/>
            <person name="Silva J.C."/>
            <person name="Delcher A.L."/>
            <person name="Schatz M."/>
            <person name="Zhao Q."/>
            <person name="Wortman J.R."/>
            <person name="Bidwell S.L."/>
            <person name="Alsmark U.C.M."/>
            <person name="Besteiro S."/>
            <person name="Sicheritz-Ponten T."/>
            <person name="Noel C.J."/>
            <person name="Dacks J.B."/>
            <person name="Foster P.G."/>
            <person name="Simillion C."/>
            <person name="Van de Peer Y."/>
            <person name="Miranda-Saavedra D."/>
            <person name="Barton G.J."/>
            <person name="Westrop G.D."/>
            <person name="Mueller S."/>
            <person name="Dessi D."/>
            <person name="Fiori P.L."/>
            <person name="Ren Q."/>
            <person name="Paulsen I."/>
            <person name="Zhang H."/>
            <person name="Bastida-Corcuera F.D."/>
            <person name="Simoes-Barbosa A."/>
            <person name="Brown M.T."/>
            <person name="Hayes R.D."/>
            <person name="Mukherjee M."/>
            <person name="Okumura C.Y."/>
            <person name="Schneider R."/>
            <person name="Smith A.J."/>
            <person name="Vanacova S."/>
            <person name="Villalvazo M."/>
            <person name="Haas B.J."/>
            <person name="Pertea M."/>
            <person name="Feldblyum T.V."/>
            <person name="Utterback T.R."/>
            <person name="Shu C.L."/>
            <person name="Osoegawa K."/>
            <person name="de Jong P.J."/>
            <person name="Hrdy I."/>
            <person name="Horvathova L."/>
            <person name="Zubacova Z."/>
            <person name="Dolezal P."/>
            <person name="Malik S.B."/>
            <person name="Logsdon J.M. Jr."/>
            <person name="Henze K."/>
            <person name="Gupta A."/>
            <person name="Wang C.C."/>
            <person name="Dunne R.L."/>
            <person name="Upcroft J.A."/>
            <person name="Upcroft P."/>
            <person name="White O."/>
            <person name="Salzberg S.L."/>
            <person name="Tang P."/>
            <person name="Chiu C.-H."/>
            <person name="Lee Y.-S."/>
            <person name="Embley T.M."/>
            <person name="Coombs G.H."/>
            <person name="Mottram J.C."/>
            <person name="Tachezy J."/>
            <person name="Fraser-Liggett C.M."/>
            <person name="Johnson P.J."/>
        </authorList>
    </citation>
    <scope>NUCLEOTIDE SEQUENCE [LARGE SCALE GENOMIC DNA]</scope>
    <source>
        <strain evidence="4">G3</strain>
    </source>
</reference>
<feature type="active site" description="Charge relay system" evidence="2">
    <location>
        <position position="274"/>
    </location>
</feature>
<dbReference type="EMBL" id="DS113177">
    <property type="protein sequence ID" value="EAY23701.1"/>
    <property type="molecule type" value="Genomic_DNA"/>
</dbReference>
<dbReference type="GO" id="GO:0047372">
    <property type="term" value="F:monoacylglycerol lipase activity"/>
    <property type="evidence" value="ECO:0000318"/>
    <property type="project" value="GO_Central"/>
</dbReference>
<dbReference type="InterPro" id="IPR012020">
    <property type="entry name" value="ABHD4"/>
</dbReference>
<dbReference type="eggNOG" id="KOG1838">
    <property type="taxonomic scope" value="Eukaryota"/>
</dbReference>
<dbReference type="SMR" id="A2D7I4"/>
<dbReference type="Proteomes" id="UP000001542">
    <property type="component" value="Unassembled WGS sequence"/>
</dbReference>
<accession>A2D7I4</accession>
<dbReference type="GO" id="GO:0006629">
    <property type="term" value="P:lipid metabolic process"/>
    <property type="evidence" value="ECO:0000318"/>
    <property type="project" value="GO_Central"/>
</dbReference>
<dbReference type="STRING" id="5722.A2D7I4"/>
<dbReference type="InParanoid" id="A2D7I4"/>
<proteinExistence type="inferred from homology"/>
<dbReference type="KEGG" id="tva:4720667"/>
<dbReference type="GO" id="GO:0034338">
    <property type="term" value="F:short-chain carboxylesterase activity"/>
    <property type="evidence" value="ECO:0000318"/>
    <property type="project" value="GO_Central"/>
</dbReference>
<protein>
    <submittedName>
        <fullName evidence="4">Clan SC, family S33, methylesterase-like serine peptidase</fullName>
    </submittedName>
</protein>